<comment type="similarity">
    <text evidence="2 9">Belongs to the MLO family.</text>
</comment>
<evidence type="ECO:0000256" key="1">
    <source>
        <dbReference type="ARBA" id="ARBA00004141"/>
    </source>
</evidence>
<dbReference type="GO" id="GO:0016020">
    <property type="term" value="C:membrane"/>
    <property type="evidence" value="ECO:0007669"/>
    <property type="project" value="UniProtKB-SubCell"/>
</dbReference>
<dbReference type="Proteomes" id="UP000504610">
    <property type="component" value="Unplaced"/>
</dbReference>
<comment type="domain">
    <text evidence="9">The C-terminus contains a calmodulin-binding domain, which binds calmodulin in a calcium-dependent fashion.</text>
</comment>
<evidence type="ECO:0000313" key="13">
    <source>
        <dbReference type="RefSeq" id="XP_056852697.1"/>
    </source>
</evidence>
<evidence type="ECO:0000256" key="7">
    <source>
        <dbReference type="ARBA" id="ARBA00023136"/>
    </source>
</evidence>
<evidence type="ECO:0000313" key="12">
    <source>
        <dbReference type="Proteomes" id="UP000504610"/>
    </source>
</evidence>
<sequence>MAIKERSLEETPTWAVAVVCFVLLFISIMIEYFLHFIGHWFKKKHKKALYEALEKVKAELMLLGFISLLLVVLQTPVSQICIPERIAATWHPCSSHQESTKYGKDYIDDGRKILEDTDFSDFYSPRRSLATKGYDKCAEKGKVALVSAYGIHQLHIFIFVLAVFHILYCIITYALGKTKMKKWKSWEKETKTIEYQYANDPERFRFARDTSFGRRHLNVWSKSSSTLWITCFFRQFFGSVTKVDYLTLRHGFIMAHLPAGSGARFDFQKYIQRSLEEDFKVVVGISPVIWFIAVLFILTNTHGWGSYFWLPFLPLVVILIVGAKLQVIISKLGLRIQEKGDVVKGAPVVEPGDDLFWFGRPRFILLLIHLVLFTNAFQLAFFAWSTVSNNPAFENSPSRNVRVHTQELLPPQNRRYCNQDHHGGIDTSSVQLHYSTSLCSCDSDGNFNETNHIQRQGSQCTEKMASHGQETDQTWTLRVQHTSLKPPNHANTWHVTGASPSQLS</sequence>
<dbReference type="PANTHER" id="PTHR31942:SF84">
    <property type="entry name" value="MLO-LIKE PROTEIN 12"/>
    <property type="match status" value="1"/>
</dbReference>
<dbReference type="GO" id="GO:0005516">
    <property type="term" value="F:calmodulin binding"/>
    <property type="evidence" value="ECO:0007669"/>
    <property type="project" value="UniProtKB-KW"/>
</dbReference>
<evidence type="ECO:0000256" key="4">
    <source>
        <dbReference type="ARBA" id="ARBA00022821"/>
    </source>
</evidence>
<dbReference type="AlphaFoldDB" id="A0A9W3CM42"/>
<dbReference type="RefSeq" id="XP_056852697.1">
    <property type="nucleotide sequence ID" value="XM_056996717.1"/>
</dbReference>
<proteinExistence type="inferred from homology"/>
<comment type="function">
    <text evidence="9">May be involved in modulation of pathogen defense and leaf cell death.</text>
</comment>
<evidence type="ECO:0000256" key="2">
    <source>
        <dbReference type="ARBA" id="ARBA00006574"/>
    </source>
</evidence>
<gene>
    <name evidence="13" type="primary">LOC108844288</name>
    <name evidence="9" type="synonym">MLO</name>
</gene>
<dbReference type="Pfam" id="PF03094">
    <property type="entry name" value="Mlo"/>
    <property type="match status" value="1"/>
</dbReference>
<evidence type="ECO:0000256" key="3">
    <source>
        <dbReference type="ARBA" id="ARBA00022692"/>
    </source>
</evidence>
<reference evidence="13" key="1">
    <citation type="submission" date="2025-08" db="UniProtKB">
        <authorList>
            <consortium name="RefSeq"/>
        </authorList>
    </citation>
    <scope>IDENTIFICATION</scope>
    <source>
        <tissue evidence="13">Leaf</tissue>
    </source>
</reference>
<evidence type="ECO:0000256" key="10">
    <source>
        <dbReference type="SAM" id="MobiDB-lite"/>
    </source>
</evidence>
<evidence type="ECO:0000256" key="11">
    <source>
        <dbReference type="SAM" id="Phobius"/>
    </source>
</evidence>
<feature type="transmembrane region" description="Helical" evidence="11">
    <location>
        <begin position="304"/>
        <end position="325"/>
    </location>
</feature>
<keyword evidence="5 9" id="KW-0112">Calmodulin-binding</keyword>
<feature type="transmembrane region" description="Helical" evidence="11">
    <location>
        <begin position="279"/>
        <end position="298"/>
    </location>
</feature>
<feature type="region of interest" description="Disordered" evidence="10">
    <location>
        <begin position="483"/>
        <end position="504"/>
    </location>
</feature>
<keyword evidence="7 9" id="KW-0472">Membrane</keyword>
<keyword evidence="8 9" id="KW-0568">Pathogenesis-related protein</keyword>
<evidence type="ECO:0000256" key="6">
    <source>
        <dbReference type="ARBA" id="ARBA00022989"/>
    </source>
</evidence>
<keyword evidence="6 9" id="KW-1133">Transmembrane helix</keyword>
<feature type="transmembrane region" description="Helical" evidence="11">
    <location>
        <begin position="154"/>
        <end position="175"/>
    </location>
</feature>
<evidence type="ECO:0000256" key="5">
    <source>
        <dbReference type="ARBA" id="ARBA00022860"/>
    </source>
</evidence>
<feature type="transmembrane region" description="Helical" evidence="11">
    <location>
        <begin position="363"/>
        <end position="384"/>
    </location>
</feature>
<name>A0A9W3CM42_RAPSA</name>
<keyword evidence="4 9" id="KW-0611">Plant defense</keyword>
<evidence type="ECO:0000256" key="8">
    <source>
        <dbReference type="ARBA" id="ARBA00023265"/>
    </source>
</evidence>
<keyword evidence="12" id="KW-1185">Reference proteome</keyword>
<accession>A0A9W3CM42</accession>
<feature type="transmembrane region" description="Helical" evidence="11">
    <location>
        <begin position="58"/>
        <end position="77"/>
    </location>
</feature>
<evidence type="ECO:0000256" key="9">
    <source>
        <dbReference type="RuleBase" id="RU280816"/>
    </source>
</evidence>
<dbReference type="GO" id="GO:0006952">
    <property type="term" value="P:defense response"/>
    <property type="evidence" value="ECO:0007669"/>
    <property type="project" value="UniProtKB-KW"/>
</dbReference>
<keyword evidence="3 9" id="KW-0812">Transmembrane</keyword>
<dbReference type="PANTHER" id="PTHR31942">
    <property type="entry name" value="MLO-LIKE PROTEIN 1"/>
    <property type="match status" value="1"/>
</dbReference>
<feature type="transmembrane region" description="Helical" evidence="11">
    <location>
        <begin position="14"/>
        <end position="37"/>
    </location>
</feature>
<protein>
    <recommendedName>
        <fullName evidence="9">MLO-like protein</fullName>
    </recommendedName>
</protein>
<dbReference type="GeneID" id="108844288"/>
<dbReference type="InterPro" id="IPR004326">
    <property type="entry name" value="Mlo"/>
</dbReference>
<comment type="subcellular location">
    <subcellularLocation>
        <location evidence="1 9">Membrane</location>
        <topology evidence="1 9">Multi-pass membrane protein</topology>
    </subcellularLocation>
</comment>
<organism evidence="12 13">
    <name type="scientific">Raphanus sativus</name>
    <name type="common">Radish</name>
    <name type="synonym">Raphanus raphanistrum var. sativus</name>
    <dbReference type="NCBI Taxonomy" id="3726"/>
    <lineage>
        <taxon>Eukaryota</taxon>
        <taxon>Viridiplantae</taxon>
        <taxon>Streptophyta</taxon>
        <taxon>Embryophyta</taxon>
        <taxon>Tracheophyta</taxon>
        <taxon>Spermatophyta</taxon>
        <taxon>Magnoliopsida</taxon>
        <taxon>eudicotyledons</taxon>
        <taxon>Gunneridae</taxon>
        <taxon>Pentapetalae</taxon>
        <taxon>rosids</taxon>
        <taxon>malvids</taxon>
        <taxon>Brassicales</taxon>
        <taxon>Brassicaceae</taxon>
        <taxon>Brassiceae</taxon>
        <taxon>Raphanus</taxon>
    </lineage>
</organism>